<dbReference type="Pfam" id="PF02657">
    <property type="entry name" value="SufE"/>
    <property type="match status" value="1"/>
</dbReference>
<protein>
    <submittedName>
        <fullName evidence="3">Sulfur acceptor protein SufE for iron-sulfur cluster assembly</fullName>
    </submittedName>
</protein>
<sequence length="149" mass="16828">MSQTNHHQNITDCQTQIINDFQHLGEWTERYGYLVDLGRRLDKSFTGQKSENNRLYGCQASVWIDSKCDDKGVLHFDGTSDSLIVAGLMALMFKVYSSRRPEEVIDCPPRFLHETGLLANLSTQRANGLSLMYERIQSFAADCLPAGAH</sequence>
<dbReference type="RefSeq" id="WP_009727538.1">
    <property type="nucleotide sequence ID" value="NZ_APHR01000082.1"/>
</dbReference>
<dbReference type="Gene3D" id="3.90.1010.10">
    <property type="match status" value="1"/>
</dbReference>
<evidence type="ECO:0000259" key="2">
    <source>
        <dbReference type="Pfam" id="PF02657"/>
    </source>
</evidence>
<dbReference type="OrthoDB" id="9799320at2"/>
<comment type="similarity">
    <text evidence="1">Belongs to the SufE family.</text>
</comment>
<dbReference type="SUPFAM" id="SSF82649">
    <property type="entry name" value="SufE/NifU"/>
    <property type="match status" value="1"/>
</dbReference>
<evidence type="ECO:0000313" key="4">
    <source>
        <dbReference type="Proteomes" id="UP000012019"/>
    </source>
</evidence>
<reference evidence="3 4" key="1">
    <citation type="journal article" date="2013" name="Genome Announc.">
        <title>Draft Genome Sequence of Methylophaga lonarensis MPLT, a Haloalkaliphilic (Non-Methane-Utilizing) Methylotroph.</title>
        <authorList>
            <person name="Shetty S.A."/>
            <person name="Marathe N.P."/>
            <person name="Munot H."/>
            <person name="Antony C.P."/>
            <person name="Dhotre D.P."/>
            <person name="Murrell J.C."/>
            <person name="Shouche Y.S."/>
        </authorList>
    </citation>
    <scope>NUCLEOTIDE SEQUENCE [LARGE SCALE GENOMIC DNA]</scope>
    <source>
        <strain evidence="3 4">MPL</strain>
    </source>
</reference>
<dbReference type="STRING" id="1286106.MPL1_13018"/>
<dbReference type="Proteomes" id="UP000012019">
    <property type="component" value="Unassembled WGS sequence"/>
</dbReference>
<keyword evidence="4" id="KW-1185">Reference proteome</keyword>
<proteinExistence type="inferred from homology"/>
<dbReference type="PANTHER" id="PTHR43597:SF5">
    <property type="entry name" value="SUFE-LIKE PROTEIN 2, CHLOROPLASTIC"/>
    <property type="match status" value="1"/>
</dbReference>
<dbReference type="PATRIC" id="fig|1286106.3.peg.2597"/>
<feature type="domain" description="Fe-S metabolism associated" evidence="2">
    <location>
        <begin position="19"/>
        <end position="138"/>
    </location>
</feature>
<dbReference type="InterPro" id="IPR003808">
    <property type="entry name" value="Fe-S_metab-assoc_dom"/>
</dbReference>
<dbReference type="PANTHER" id="PTHR43597">
    <property type="entry name" value="SULFUR ACCEPTOR PROTEIN CSDE"/>
    <property type="match status" value="1"/>
</dbReference>
<organism evidence="3 4">
    <name type="scientific">Methylophaga lonarensis MPL</name>
    <dbReference type="NCBI Taxonomy" id="1286106"/>
    <lineage>
        <taxon>Bacteria</taxon>
        <taxon>Pseudomonadati</taxon>
        <taxon>Pseudomonadota</taxon>
        <taxon>Gammaproteobacteria</taxon>
        <taxon>Thiotrichales</taxon>
        <taxon>Piscirickettsiaceae</taxon>
        <taxon>Methylophaga</taxon>
    </lineage>
</organism>
<evidence type="ECO:0000313" key="3">
    <source>
        <dbReference type="EMBL" id="EMR11933.1"/>
    </source>
</evidence>
<gene>
    <name evidence="3" type="ORF">MPL1_13018</name>
</gene>
<name>M7NT32_9GAMM</name>
<comment type="caution">
    <text evidence="3">The sequence shown here is derived from an EMBL/GenBank/DDBJ whole genome shotgun (WGS) entry which is preliminary data.</text>
</comment>
<dbReference type="eggNOG" id="COG2166">
    <property type="taxonomic scope" value="Bacteria"/>
</dbReference>
<accession>M7NT32</accession>
<dbReference type="EMBL" id="APHR01000082">
    <property type="protein sequence ID" value="EMR11933.1"/>
    <property type="molecule type" value="Genomic_DNA"/>
</dbReference>
<evidence type="ECO:0000256" key="1">
    <source>
        <dbReference type="ARBA" id="ARBA00010282"/>
    </source>
</evidence>
<dbReference type="AlphaFoldDB" id="M7NT32"/>